<evidence type="ECO:0000313" key="5">
    <source>
        <dbReference type="EMBL" id="MDT2735632.1"/>
    </source>
</evidence>
<proteinExistence type="predicted"/>
<keyword evidence="2" id="KW-0238">DNA-binding</keyword>
<dbReference type="InterPro" id="IPR009057">
    <property type="entry name" value="Homeodomain-like_sf"/>
</dbReference>
<dbReference type="PANTHER" id="PTHR47504:SF5">
    <property type="entry name" value="RIGHT ORIGIN-BINDING PROTEIN"/>
    <property type="match status" value="1"/>
</dbReference>
<dbReference type="Proteomes" id="UP001269061">
    <property type="component" value="Unassembled WGS sequence"/>
</dbReference>
<keyword evidence="1" id="KW-0805">Transcription regulation</keyword>
<protein>
    <submittedName>
        <fullName evidence="5">AraC family transcriptional regulator</fullName>
    </submittedName>
</protein>
<keyword evidence="8" id="KW-1185">Reference proteome</keyword>
<dbReference type="SMART" id="SM00342">
    <property type="entry name" value="HTH_ARAC"/>
    <property type="match status" value="1"/>
</dbReference>
<dbReference type="InterPro" id="IPR050959">
    <property type="entry name" value="MarA-like"/>
</dbReference>
<accession>A0AAE4L556</accession>
<dbReference type="EMBL" id="JARQAI010000001">
    <property type="protein sequence ID" value="MDT2735632.1"/>
    <property type="molecule type" value="Genomic_DNA"/>
</dbReference>
<dbReference type="RefSeq" id="WP_067626430.1">
    <property type="nucleotide sequence ID" value="NZ_BAAAXL010000028.1"/>
</dbReference>
<evidence type="ECO:0000256" key="1">
    <source>
        <dbReference type="ARBA" id="ARBA00023015"/>
    </source>
</evidence>
<evidence type="ECO:0000256" key="3">
    <source>
        <dbReference type="ARBA" id="ARBA00023163"/>
    </source>
</evidence>
<dbReference type="InterPro" id="IPR029442">
    <property type="entry name" value="GyrI-like"/>
</dbReference>
<dbReference type="SUPFAM" id="SSF55136">
    <property type="entry name" value="Probable bacterial effector-binding domain"/>
    <property type="match status" value="1"/>
</dbReference>
<dbReference type="SUPFAM" id="SSF46689">
    <property type="entry name" value="Homeodomain-like"/>
    <property type="match status" value="2"/>
</dbReference>
<dbReference type="PANTHER" id="PTHR47504">
    <property type="entry name" value="RIGHT ORIGIN-BINDING PROTEIN"/>
    <property type="match status" value="1"/>
</dbReference>
<organism evidence="5 7">
    <name type="scientific">Enterococcus pseudoavium</name>
    <dbReference type="NCBI Taxonomy" id="44007"/>
    <lineage>
        <taxon>Bacteria</taxon>
        <taxon>Bacillati</taxon>
        <taxon>Bacillota</taxon>
        <taxon>Bacilli</taxon>
        <taxon>Lactobacillales</taxon>
        <taxon>Enterococcaceae</taxon>
        <taxon>Enterococcus</taxon>
    </lineage>
</organism>
<dbReference type="AlphaFoldDB" id="A0AAE4L556"/>
<name>A0AAE4L556_9ENTE</name>
<evidence type="ECO:0000256" key="2">
    <source>
        <dbReference type="ARBA" id="ARBA00023125"/>
    </source>
</evidence>
<evidence type="ECO:0000259" key="4">
    <source>
        <dbReference type="PROSITE" id="PS01124"/>
    </source>
</evidence>
<keyword evidence="3" id="KW-0804">Transcription</keyword>
<comment type="caution">
    <text evidence="5">The sequence shown here is derived from an EMBL/GenBank/DDBJ whole genome shotgun (WGS) entry which is preliminary data.</text>
</comment>
<dbReference type="Gene3D" id="1.10.10.60">
    <property type="entry name" value="Homeodomain-like"/>
    <property type="match status" value="2"/>
</dbReference>
<feature type="domain" description="HTH araC/xylS-type" evidence="4">
    <location>
        <begin position="6"/>
        <end position="103"/>
    </location>
</feature>
<evidence type="ECO:0000313" key="7">
    <source>
        <dbReference type="Proteomes" id="UP001180842"/>
    </source>
</evidence>
<dbReference type="Pfam" id="PF06445">
    <property type="entry name" value="GyrI-like"/>
    <property type="match status" value="1"/>
</dbReference>
<dbReference type="InterPro" id="IPR011256">
    <property type="entry name" value="Reg_factor_effector_dom_sf"/>
</dbReference>
<dbReference type="PROSITE" id="PS01124">
    <property type="entry name" value="HTH_ARAC_FAMILY_2"/>
    <property type="match status" value="1"/>
</dbReference>
<dbReference type="InterPro" id="IPR010499">
    <property type="entry name" value="AraC_E-bd"/>
</dbReference>
<reference evidence="5 8" key="1">
    <citation type="submission" date="2023-03" db="EMBL/GenBank/DDBJ databases">
        <authorList>
            <person name="Shen W."/>
            <person name="Cai J."/>
        </authorList>
    </citation>
    <scope>NUCLEOTIDE SEQUENCE</scope>
    <source>
        <strain evidence="5">P69-2</strain>
        <strain evidence="6 8">Y59</strain>
    </source>
</reference>
<gene>
    <name evidence="5" type="ORF">P7H00_00605</name>
    <name evidence="6" type="ORF">P7H46_00635</name>
</gene>
<evidence type="ECO:0000313" key="8">
    <source>
        <dbReference type="Proteomes" id="UP001269061"/>
    </source>
</evidence>
<dbReference type="Pfam" id="PF12833">
    <property type="entry name" value="HTH_18"/>
    <property type="match status" value="1"/>
</dbReference>
<sequence length="288" mass="32807">MIQDLNRLMAYIEEHLLEELSLSEAAKMIGISEYHLKRTFAFIAGLSLTDYIKYRRLALANEELANGTTVTEVAFKYGYQSVEGFSRAFREWSGRLPSEVSKTGAQKSFPQRSFYIDVKGAVSMDFKIEEKPAFNLIGVTKRVPIQFEGVNQAIQELAQGITSKQKEELHELQTSYPYQVVNASYAFGDQRMEEKGELMHLIGSVTTQENPFADLEQLSVDRQTWAIFPSTGAFPKTLQDTWGKIYSEWLPSSAYELVEAPEISFTNFDQGTEQAYSEIWLAVRKKKQ</sequence>
<dbReference type="EMBL" id="JARQAZ010000001">
    <property type="protein sequence ID" value="MDT2769337.1"/>
    <property type="molecule type" value="Genomic_DNA"/>
</dbReference>
<dbReference type="InterPro" id="IPR018060">
    <property type="entry name" value="HTH_AraC"/>
</dbReference>
<dbReference type="Proteomes" id="UP001180842">
    <property type="component" value="Unassembled WGS sequence"/>
</dbReference>
<dbReference type="GO" id="GO:0043565">
    <property type="term" value="F:sequence-specific DNA binding"/>
    <property type="evidence" value="ECO:0007669"/>
    <property type="project" value="InterPro"/>
</dbReference>
<dbReference type="GO" id="GO:0003700">
    <property type="term" value="F:DNA-binding transcription factor activity"/>
    <property type="evidence" value="ECO:0007669"/>
    <property type="project" value="InterPro"/>
</dbReference>
<evidence type="ECO:0000313" key="6">
    <source>
        <dbReference type="EMBL" id="MDT2769337.1"/>
    </source>
</evidence>
<dbReference type="Gene3D" id="3.20.80.10">
    <property type="entry name" value="Regulatory factor, effector binding domain"/>
    <property type="match status" value="1"/>
</dbReference>
<dbReference type="SMART" id="SM00871">
    <property type="entry name" value="AraC_E_bind"/>
    <property type="match status" value="1"/>
</dbReference>